<keyword evidence="3" id="KW-1185">Reference proteome</keyword>
<dbReference type="Proteomes" id="UP000031972">
    <property type="component" value="Unassembled WGS sequence"/>
</dbReference>
<keyword evidence="1" id="KW-0812">Transmembrane</keyword>
<accession>A0A0C2VPM3</accession>
<dbReference type="OrthoDB" id="2990297at2"/>
<dbReference type="EMBL" id="JXRR01000008">
    <property type="protein sequence ID" value="KIL50862.1"/>
    <property type="molecule type" value="Genomic_DNA"/>
</dbReference>
<proteinExistence type="predicted"/>
<reference evidence="2 3" key="1">
    <citation type="submission" date="2015-01" db="EMBL/GenBank/DDBJ databases">
        <title>Jeotgalibacillus campisalis genome sequencing.</title>
        <authorList>
            <person name="Goh K.M."/>
            <person name="Chan K.-G."/>
            <person name="Yaakop A.S."/>
            <person name="Ee R."/>
            <person name="Gan H.M."/>
            <person name="Chan C.S."/>
        </authorList>
    </citation>
    <scope>NUCLEOTIDE SEQUENCE [LARGE SCALE GENOMIC DNA]</scope>
    <source>
        <strain evidence="2 3">SF-57</strain>
    </source>
</reference>
<dbReference type="AlphaFoldDB" id="A0A0C2VPM3"/>
<sequence length="165" mass="19042">MNKSRMVIWSVFACFGLAFLVIYLTGNENAENIEAQLKERQGNFDSIIKEKETSHGMLVFYTLRKEERAGIGLALFKEESEGNWVYQDGTAHLSNLNRRSFLSDYIEIDEEIKVVYGYVHDSSILDMNLVKEMELENDTLMVSDSHIAYTFVEKDKKVKIQPVDN</sequence>
<keyword evidence="1" id="KW-1133">Transmembrane helix</keyword>
<comment type="caution">
    <text evidence="2">The sequence shown here is derived from an EMBL/GenBank/DDBJ whole genome shotgun (WGS) entry which is preliminary data.</text>
</comment>
<organism evidence="2 3">
    <name type="scientific">Jeotgalibacillus campisalis</name>
    <dbReference type="NCBI Taxonomy" id="220754"/>
    <lineage>
        <taxon>Bacteria</taxon>
        <taxon>Bacillati</taxon>
        <taxon>Bacillota</taxon>
        <taxon>Bacilli</taxon>
        <taxon>Bacillales</taxon>
        <taxon>Caryophanaceae</taxon>
        <taxon>Jeotgalibacillus</taxon>
    </lineage>
</organism>
<name>A0A0C2VPM3_9BACL</name>
<dbReference type="PATRIC" id="fig|220754.4.peg.762"/>
<evidence type="ECO:0000313" key="2">
    <source>
        <dbReference type="EMBL" id="KIL50862.1"/>
    </source>
</evidence>
<keyword evidence="1" id="KW-0472">Membrane</keyword>
<protein>
    <submittedName>
        <fullName evidence="2">Uncharacterized protein</fullName>
    </submittedName>
</protein>
<dbReference type="RefSeq" id="WP_041055045.1">
    <property type="nucleotide sequence ID" value="NZ_JXRR01000008.1"/>
</dbReference>
<feature type="transmembrane region" description="Helical" evidence="1">
    <location>
        <begin position="7"/>
        <end position="26"/>
    </location>
</feature>
<gene>
    <name evidence="2" type="ORF">KR50_07430</name>
</gene>
<evidence type="ECO:0000313" key="3">
    <source>
        <dbReference type="Proteomes" id="UP000031972"/>
    </source>
</evidence>
<evidence type="ECO:0000256" key="1">
    <source>
        <dbReference type="SAM" id="Phobius"/>
    </source>
</evidence>